<protein>
    <submittedName>
        <fullName evidence="2">Fam-l protein</fullName>
    </submittedName>
</protein>
<name>A0A1D3TDN4_PLAMA</name>
<keyword evidence="1" id="KW-0812">Transmembrane</keyword>
<feature type="transmembrane region" description="Helical" evidence="1">
    <location>
        <begin position="6"/>
        <end position="27"/>
    </location>
</feature>
<accession>A0A1D3TDN4</accession>
<dbReference type="Proteomes" id="UP000219813">
    <property type="component" value="Chromosome 13"/>
</dbReference>
<organism evidence="2 3">
    <name type="scientific">Plasmodium malariae</name>
    <dbReference type="NCBI Taxonomy" id="5858"/>
    <lineage>
        <taxon>Eukaryota</taxon>
        <taxon>Sar</taxon>
        <taxon>Alveolata</taxon>
        <taxon>Apicomplexa</taxon>
        <taxon>Aconoidasida</taxon>
        <taxon>Haemosporida</taxon>
        <taxon>Plasmodiidae</taxon>
        <taxon>Plasmodium</taxon>
        <taxon>Plasmodium (Plasmodium)</taxon>
    </lineage>
</organism>
<sequence length="279" mass="33353">MEQKFMLFFLIKITIFIYLSGICYLNIHMSMFRKSMHEKHNNRNMFFMRTYRLLTKCKKNKDSNFVRLKEEIPNNEVYERKDITNNENGVKRIIKPPYKDSLNIHNGHKQDRMNKYYIFETKKYSYLEKKIFKDLDFLNFLNNNRTISDKTYKKIIIKKCGLRFSLPLLLLLFLTLSLILGLSGMSIVPISKLLSVVSEIHGSKGWISVFGSWLKSTPPFSELFKVMQGQKVLNKFVTNFFGFMIHVVPFIILGFIFILAVVYYHRKVKKYERIKFRKR</sequence>
<dbReference type="AlphaFoldDB" id="A0A1D3TDN4"/>
<dbReference type="KEGG" id="pmal:PMUG01_13067000"/>
<dbReference type="VEuPathDB" id="PlasmoDB:PmUG01_13067000"/>
<dbReference type="Pfam" id="PF12420">
    <property type="entry name" value="DUF3671"/>
    <property type="match status" value="1"/>
</dbReference>
<keyword evidence="1" id="KW-0472">Membrane</keyword>
<dbReference type="RefSeq" id="XP_028864009.1">
    <property type="nucleotide sequence ID" value="XM_029007640.1"/>
</dbReference>
<reference evidence="2 3" key="1">
    <citation type="submission" date="2016-06" db="EMBL/GenBank/DDBJ databases">
        <authorList>
            <consortium name="Pathogen Informatics"/>
        </authorList>
    </citation>
    <scope>NUCLEOTIDE SEQUENCE [LARGE SCALE GENOMIC DNA]</scope>
</reference>
<dbReference type="GeneID" id="39871390"/>
<evidence type="ECO:0000313" key="3">
    <source>
        <dbReference type="Proteomes" id="UP000219813"/>
    </source>
</evidence>
<evidence type="ECO:0000256" key="1">
    <source>
        <dbReference type="SAM" id="Phobius"/>
    </source>
</evidence>
<dbReference type="InterPro" id="IPR022139">
    <property type="entry name" value="Fam-L/Fam-M-like_plasmodium"/>
</dbReference>
<proteinExistence type="predicted"/>
<feature type="transmembrane region" description="Helical" evidence="1">
    <location>
        <begin position="164"/>
        <end position="188"/>
    </location>
</feature>
<feature type="transmembrane region" description="Helical" evidence="1">
    <location>
        <begin position="240"/>
        <end position="264"/>
    </location>
</feature>
<dbReference type="EMBL" id="LT594634">
    <property type="protein sequence ID" value="SCP03025.1"/>
    <property type="molecule type" value="Genomic_DNA"/>
</dbReference>
<keyword evidence="1" id="KW-1133">Transmembrane helix</keyword>
<evidence type="ECO:0000313" key="2">
    <source>
        <dbReference type="EMBL" id="SCP03025.1"/>
    </source>
</evidence>
<keyword evidence="3" id="KW-1185">Reference proteome</keyword>
<gene>
    <name evidence="2" type="primary">PmUG01_13067000</name>
    <name evidence="2" type="ORF">PMUG01_13067000</name>
</gene>